<evidence type="ECO:0000256" key="5">
    <source>
        <dbReference type="ARBA" id="ARBA00022801"/>
    </source>
</evidence>
<evidence type="ECO:0000313" key="13">
    <source>
        <dbReference type="Proteomes" id="UP000319142"/>
    </source>
</evidence>
<evidence type="ECO:0000256" key="9">
    <source>
        <dbReference type="ARBA" id="ARBA00047594"/>
    </source>
</evidence>
<evidence type="ECO:0000256" key="7">
    <source>
        <dbReference type="ARBA" id="ARBA00023136"/>
    </source>
</evidence>
<evidence type="ECO:0000259" key="11">
    <source>
        <dbReference type="SMART" id="SM00014"/>
    </source>
</evidence>
<evidence type="ECO:0000256" key="6">
    <source>
        <dbReference type="ARBA" id="ARBA00022989"/>
    </source>
</evidence>
<dbReference type="Proteomes" id="UP000319142">
    <property type="component" value="Unassembled WGS sequence"/>
</dbReference>
<dbReference type="AlphaFoldDB" id="A0A558B632"/>
<dbReference type="GO" id="GO:0005886">
    <property type="term" value="C:plasma membrane"/>
    <property type="evidence" value="ECO:0007669"/>
    <property type="project" value="UniProtKB-SubCell"/>
</dbReference>
<name>A0A558B632_9GAMM</name>
<keyword evidence="4 10" id="KW-0812">Transmembrane</keyword>
<dbReference type="InterPro" id="IPR036938">
    <property type="entry name" value="PAP2/HPO_sf"/>
</dbReference>
<evidence type="ECO:0000256" key="2">
    <source>
        <dbReference type="ARBA" id="ARBA00012374"/>
    </source>
</evidence>
<feature type="transmembrane region" description="Helical" evidence="10">
    <location>
        <begin position="120"/>
        <end position="141"/>
    </location>
</feature>
<comment type="catalytic activity">
    <reaction evidence="9">
        <text>di-trans,octa-cis-undecaprenyl diphosphate + H2O = di-trans,octa-cis-undecaprenyl phosphate + phosphate + H(+)</text>
        <dbReference type="Rhea" id="RHEA:28094"/>
        <dbReference type="ChEBI" id="CHEBI:15377"/>
        <dbReference type="ChEBI" id="CHEBI:15378"/>
        <dbReference type="ChEBI" id="CHEBI:43474"/>
        <dbReference type="ChEBI" id="CHEBI:58405"/>
        <dbReference type="ChEBI" id="CHEBI:60392"/>
        <dbReference type="EC" id="3.6.1.27"/>
    </reaction>
</comment>
<organism evidence="12 13">
    <name type="scientific">Marinobacter vinifirmus</name>
    <dbReference type="NCBI Taxonomy" id="355591"/>
    <lineage>
        <taxon>Bacteria</taxon>
        <taxon>Pseudomonadati</taxon>
        <taxon>Pseudomonadota</taxon>
        <taxon>Gammaproteobacteria</taxon>
        <taxon>Pseudomonadales</taxon>
        <taxon>Marinobacteraceae</taxon>
        <taxon>Marinobacter</taxon>
    </lineage>
</organism>
<evidence type="ECO:0000256" key="8">
    <source>
        <dbReference type="ARBA" id="ARBA00032707"/>
    </source>
</evidence>
<evidence type="ECO:0000256" key="3">
    <source>
        <dbReference type="ARBA" id="ARBA00022475"/>
    </source>
</evidence>
<dbReference type="SUPFAM" id="SSF48317">
    <property type="entry name" value="Acid phosphatase/Vanadium-dependent haloperoxidase"/>
    <property type="match status" value="1"/>
</dbReference>
<evidence type="ECO:0000313" key="12">
    <source>
        <dbReference type="EMBL" id="TVT31976.1"/>
    </source>
</evidence>
<comment type="caution">
    <text evidence="12">The sequence shown here is derived from an EMBL/GenBank/DDBJ whole genome shotgun (WGS) entry which is preliminary data.</text>
</comment>
<dbReference type="Pfam" id="PF01569">
    <property type="entry name" value="PAP2"/>
    <property type="match status" value="1"/>
</dbReference>
<reference evidence="12 13" key="1">
    <citation type="submission" date="2019-07" db="EMBL/GenBank/DDBJ databases">
        <title>The pathways for chlorine oxyanion respiration interact through the shared metabolite chlorate.</title>
        <authorList>
            <person name="Barnum T.P."/>
            <person name="Cheng Y."/>
            <person name="Hill K.A."/>
            <person name="Lucas L.N."/>
            <person name="Carlson H.K."/>
            <person name="Coates J.D."/>
        </authorList>
    </citation>
    <scope>NUCLEOTIDE SEQUENCE [LARGE SCALE GENOMIC DNA]</scope>
    <source>
        <strain evidence="12">UCB</strain>
    </source>
</reference>
<dbReference type="SMART" id="SM00014">
    <property type="entry name" value="acidPPc"/>
    <property type="match status" value="1"/>
</dbReference>
<protein>
    <recommendedName>
        <fullName evidence="2">undecaprenyl-diphosphate phosphatase</fullName>
        <ecNumber evidence="2">3.6.1.27</ecNumber>
    </recommendedName>
    <alternativeName>
        <fullName evidence="8">Undecaprenyl pyrophosphate phosphatase</fullName>
    </alternativeName>
</protein>
<comment type="subcellular location">
    <subcellularLocation>
        <location evidence="1">Cell membrane</location>
        <topology evidence="1">Multi-pass membrane protein</topology>
    </subcellularLocation>
</comment>
<evidence type="ECO:0000256" key="4">
    <source>
        <dbReference type="ARBA" id="ARBA00022692"/>
    </source>
</evidence>
<keyword evidence="6 10" id="KW-1133">Transmembrane helix</keyword>
<keyword evidence="5" id="KW-0378">Hydrolase</keyword>
<evidence type="ECO:0000256" key="1">
    <source>
        <dbReference type="ARBA" id="ARBA00004651"/>
    </source>
</evidence>
<evidence type="ECO:0000256" key="10">
    <source>
        <dbReference type="SAM" id="Phobius"/>
    </source>
</evidence>
<dbReference type="Gene3D" id="1.20.144.10">
    <property type="entry name" value="Phosphatidic acid phosphatase type 2/haloperoxidase"/>
    <property type="match status" value="1"/>
</dbReference>
<dbReference type="PANTHER" id="PTHR14969">
    <property type="entry name" value="SPHINGOSINE-1-PHOSPHATE PHOSPHOHYDROLASE"/>
    <property type="match status" value="1"/>
</dbReference>
<feature type="transmembrane region" description="Helical" evidence="10">
    <location>
        <begin position="40"/>
        <end position="61"/>
    </location>
</feature>
<sequence length="193" mass="21136">MASTSKASRLFELADQREYALCQSINRTIRFRPVKGYFQLVSRLGDGWFWYALILAIPFIAPAHGQNIAVLMAFTGLTCTISYKGLKHWLIRERPFISFPAINCATPPLDRYSFPSGHTLHAVCFQAMLFATLPALAWAILPFTLSVAASRVVLGLHYPSDVAAGALIGGLMGWTSVQLFGDLLQLSQTVAAG</sequence>
<dbReference type="EMBL" id="VMRX01000035">
    <property type="protein sequence ID" value="TVT31976.1"/>
    <property type="molecule type" value="Genomic_DNA"/>
</dbReference>
<dbReference type="PANTHER" id="PTHR14969:SF62">
    <property type="entry name" value="DECAPRENYLPHOSPHORYL-5-PHOSPHORIBOSE PHOSPHATASE RV3807C-RELATED"/>
    <property type="match status" value="1"/>
</dbReference>
<keyword evidence="7 10" id="KW-0472">Membrane</keyword>
<proteinExistence type="predicted"/>
<dbReference type="EC" id="3.6.1.27" evidence="2"/>
<dbReference type="InterPro" id="IPR000326">
    <property type="entry name" value="PAP2/HPO"/>
</dbReference>
<dbReference type="RefSeq" id="WP_273134176.1">
    <property type="nucleotide sequence ID" value="NZ_VMRX01000035.1"/>
</dbReference>
<accession>A0A558B632</accession>
<dbReference type="CDD" id="cd01610">
    <property type="entry name" value="PAP2_like"/>
    <property type="match status" value="1"/>
</dbReference>
<feature type="transmembrane region" description="Helical" evidence="10">
    <location>
        <begin position="161"/>
        <end position="180"/>
    </location>
</feature>
<gene>
    <name evidence="12" type="ORF">FHK81_13255</name>
</gene>
<feature type="domain" description="Phosphatidic acid phosphatase type 2/haloperoxidase" evidence="11">
    <location>
        <begin position="69"/>
        <end position="177"/>
    </location>
</feature>
<dbReference type="GO" id="GO:0050380">
    <property type="term" value="F:undecaprenyl-diphosphatase activity"/>
    <property type="evidence" value="ECO:0007669"/>
    <property type="project" value="UniProtKB-EC"/>
</dbReference>
<keyword evidence="3" id="KW-1003">Cell membrane</keyword>